<evidence type="ECO:0000259" key="2">
    <source>
        <dbReference type="Pfam" id="PF01326"/>
    </source>
</evidence>
<dbReference type="SUPFAM" id="SSF52009">
    <property type="entry name" value="Phosphohistidine domain"/>
    <property type="match status" value="1"/>
</dbReference>
<dbReference type="EMBL" id="MBTG01000050">
    <property type="protein sequence ID" value="OPH47986.1"/>
    <property type="molecule type" value="Genomic_DNA"/>
</dbReference>
<dbReference type="RefSeq" id="WP_158082329.1">
    <property type="nucleotide sequence ID" value="NZ_MBTG01000050.1"/>
</dbReference>
<dbReference type="PANTHER" id="PTHR43615">
    <property type="entry name" value="PHOSPHOENOLPYRUVATE SYNTHASE-RELATED"/>
    <property type="match status" value="1"/>
</dbReference>
<protein>
    <recommendedName>
        <fullName evidence="5">Phosphoenolpyruvate synthase</fullName>
    </recommendedName>
</protein>
<dbReference type="GO" id="GO:0005524">
    <property type="term" value="F:ATP binding"/>
    <property type="evidence" value="ECO:0007669"/>
    <property type="project" value="InterPro"/>
</dbReference>
<dbReference type="InterPro" id="IPR008279">
    <property type="entry name" value="PEP-util_enz_mobile_dom"/>
</dbReference>
<name>A0A1V4H9U9_9BACL</name>
<dbReference type="Proteomes" id="UP000190626">
    <property type="component" value="Unassembled WGS sequence"/>
</dbReference>
<sequence length="862" mass="97540">MISENVKFVPGSDTLPSLLSFEQVGDENWARVGNKAYNLAKLQKAGLPVPEGFCIPIEVYKHYLQYDEILPCIADEIVKVKQNLGGKIAIRSSANIEDGDNLSMAGVFESCFVYNDYDIIDTIKRIFEQSRSVEVVDYLKIHNIEHHELELALIVQRLVESDYSGVIYTGVNDGQLLVQYFNGFDSNLLDDGTTKGSSILINTDGYITTSNGFDLRPLSAKLIQEIYHYSTFIKNHYDGINQDIEFSCKNDRVYILQTRPMSSQMGNIYIHETPAECLESTKQKLLNLVQAEKIELGTNTAIFSDANYSELLPSPKEMDIGLYTYIFTGLDGIPGATQKARNEMGYLNSDESIGIISYIGGRTYFSISRNAGLYHIGFPASKQAYFSTLVNEYLEAIETDPLKGSYPQMGLYLQDPTLEDLEKRFGDNAQSYFEVYQRFVLNMDRLAEQFISYFKGVEANQISQYIHRKGGIHLSKLSAEELVEYCVDIFEHLRTKTCINFVKSARLGFYYSQKVIKLLQSRFSMDREEADKHFSKLTQGLNDSAITNMNISLAEAGSDEEALAIARTSIGHFSTGEMLEIRHLRMKDVPNALETYVSGIRKSGQYKELFTKQKNERMLLQQQLLSMLDGDERDEVDQIFRHAQTYMALRETIKYLLSMEYSLINDGLEQLEKELGMNPGDIYHLFPRELVKLVQDPTTLIHLIKSRKQSFENYKKMEMPSVIRESDIPNLTLVEEITADFDEVTGSFLAQGPVVCGVILNLDEFETLEQAYQTMLGYLEERTPIILVATQMNLTHDPFIAISDGLVIEKAGIVAHGAQRARELGKGAIGGIRSAILKTGMTVRFDPDKRNLMKICNLDAMN</sequence>
<gene>
    <name evidence="3" type="ORF">BC351_39040</name>
</gene>
<dbReference type="Pfam" id="PF00391">
    <property type="entry name" value="PEP-utilizers"/>
    <property type="match status" value="1"/>
</dbReference>
<organism evidence="3 4">
    <name type="scientific">Paenibacillus ferrarius</name>
    <dbReference type="NCBI Taxonomy" id="1469647"/>
    <lineage>
        <taxon>Bacteria</taxon>
        <taxon>Bacillati</taxon>
        <taxon>Bacillota</taxon>
        <taxon>Bacilli</taxon>
        <taxon>Bacillales</taxon>
        <taxon>Paenibacillaceae</taxon>
        <taxon>Paenibacillus</taxon>
    </lineage>
</organism>
<dbReference type="STRING" id="1469647.BC351_39040"/>
<dbReference type="OrthoDB" id="9765468at2"/>
<dbReference type="GO" id="GO:0016301">
    <property type="term" value="F:kinase activity"/>
    <property type="evidence" value="ECO:0007669"/>
    <property type="project" value="InterPro"/>
</dbReference>
<dbReference type="Gene3D" id="3.50.30.10">
    <property type="entry name" value="Phosphohistidine domain"/>
    <property type="match status" value="1"/>
</dbReference>
<evidence type="ECO:0000259" key="1">
    <source>
        <dbReference type="Pfam" id="PF00391"/>
    </source>
</evidence>
<dbReference type="Gene3D" id="3.30.470.20">
    <property type="entry name" value="ATP-grasp fold, B domain"/>
    <property type="match status" value="1"/>
</dbReference>
<dbReference type="InterPro" id="IPR013815">
    <property type="entry name" value="ATP_grasp_subdomain_1"/>
</dbReference>
<dbReference type="InterPro" id="IPR002192">
    <property type="entry name" value="PPDK_AMP/ATP-bd"/>
</dbReference>
<feature type="domain" description="Pyruvate phosphate dikinase AMP/ATP-binding" evidence="2">
    <location>
        <begin position="31"/>
        <end position="80"/>
    </location>
</feature>
<dbReference type="InterPro" id="IPR051549">
    <property type="entry name" value="PEP_Utilizing_Enz"/>
</dbReference>
<proteinExistence type="predicted"/>
<dbReference type="SUPFAM" id="SSF56059">
    <property type="entry name" value="Glutathione synthetase ATP-binding domain-like"/>
    <property type="match status" value="1"/>
</dbReference>
<dbReference type="Pfam" id="PF01326">
    <property type="entry name" value="PPDK_N"/>
    <property type="match status" value="2"/>
</dbReference>
<keyword evidence="4" id="KW-1185">Reference proteome</keyword>
<dbReference type="InterPro" id="IPR036637">
    <property type="entry name" value="Phosphohistidine_dom_sf"/>
</dbReference>
<reference evidence="4" key="1">
    <citation type="submission" date="2016-07" db="EMBL/GenBank/DDBJ databases">
        <authorList>
            <person name="Florea S."/>
            <person name="Webb J.S."/>
            <person name="Jaromczyk J."/>
            <person name="Schardl C.L."/>
        </authorList>
    </citation>
    <scope>NUCLEOTIDE SEQUENCE [LARGE SCALE GENOMIC DNA]</scope>
    <source>
        <strain evidence="4">CY1</strain>
    </source>
</reference>
<comment type="caution">
    <text evidence="3">The sequence shown here is derived from an EMBL/GenBank/DDBJ whole genome shotgun (WGS) entry which is preliminary data.</text>
</comment>
<evidence type="ECO:0000313" key="4">
    <source>
        <dbReference type="Proteomes" id="UP000190626"/>
    </source>
</evidence>
<evidence type="ECO:0000313" key="3">
    <source>
        <dbReference type="EMBL" id="OPH47986.1"/>
    </source>
</evidence>
<evidence type="ECO:0008006" key="5">
    <source>
        <dbReference type="Google" id="ProtNLM"/>
    </source>
</evidence>
<dbReference type="Gene3D" id="3.30.1490.20">
    <property type="entry name" value="ATP-grasp fold, A domain"/>
    <property type="match status" value="1"/>
</dbReference>
<feature type="domain" description="Pyruvate phosphate dikinase AMP/ATP-binding" evidence="2">
    <location>
        <begin position="83"/>
        <end position="169"/>
    </location>
</feature>
<accession>A0A1V4H9U9</accession>
<dbReference type="AlphaFoldDB" id="A0A1V4H9U9"/>
<dbReference type="PANTHER" id="PTHR43615:SF1">
    <property type="entry name" value="PPDK_N DOMAIN-CONTAINING PROTEIN"/>
    <property type="match status" value="1"/>
</dbReference>
<feature type="domain" description="PEP-utilising enzyme mobile" evidence="1">
    <location>
        <begin position="785"/>
        <end position="848"/>
    </location>
</feature>